<protein>
    <submittedName>
        <fullName evidence="1">Uncharacterized protein</fullName>
    </submittedName>
</protein>
<dbReference type="AlphaFoldDB" id="X1H4S4"/>
<feature type="non-terminal residue" evidence="1">
    <location>
        <position position="1"/>
    </location>
</feature>
<organism evidence="1">
    <name type="scientific">marine sediment metagenome</name>
    <dbReference type="NCBI Taxonomy" id="412755"/>
    <lineage>
        <taxon>unclassified sequences</taxon>
        <taxon>metagenomes</taxon>
        <taxon>ecological metagenomes</taxon>
    </lineage>
</organism>
<gene>
    <name evidence="1" type="ORF">S03H2_35952</name>
</gene>
<evidence type="ECO:0000313" key="1">
    <source>
        <dbReference type="EMBL" id="GAH52075.1"/>
    </source>
</evidence>
<proteinExistence type="predicted"/>
<comment type="caution">
    <text evidence="1">The sequence shown here is derived from an EMBL/GenBank/DDBJ whole genome shotgun (WGS) entry which is preliminary data.</text>
</comment>
<name>X1H4S4_9ZZZZ</name>
<dbReference type="EMBL" id="BARU01022028">
    <property type="protein sequence ID" value="GAH52075.1"/>
    <property type="molecule type" value="Genomic_DNA"/>
</dbReference>
<sequence length="30" mass="3279">GGGWLNLTIPACGKNLILCLDSGNIRLRYF</sequence>
<accession>X1H4S4</accession>
<reference evidence="1" key="1">
    <citation type="journal article" date="2014" name="Front. Microbiol.">
        <title>High frequency of phylogenetically diverse reductive dehalogenase-homologous genes in deep subseafloor sedimentary metagenomes.</title>
        <authorList>
            <person name="Kawai M."/>
            <person name="Futagami T."/>
            <person name="Toyoda A."/>
            <person name="Takaki Y."/>
            <person name="Nishi S."/>
            <person name="Hori S."/>
            <person name="Arai W."/>
            <person name="Tsubouchi T."/>
            <person name="Morono Y."/>
            <person name="Uchiyama I."/>
            <person name="Ito T."/>
            <person name="Fujiyama A."/>
            <person name="Inagaki F."/>
            <person name="Takami H."/>
        </authorList>
    </citation>
    <scope>NUCLEOTIDE SEQUENCE</scope>
    <source>
        <strain evidence="1">Expedition CK06-06</strain>
    </source>
</reference>